<evidence type="ECO:0000256" key="1">
    <source>
        <dbReference type="SAM" id="Phobius"/>
    </source>
</evidence>
<dbReference type="STRING" id="1076937.SAMN04488120_10630"/>
<gene>
    <name evidence="2" type="ORF">SAMN04488120_10630</name>
</gene>
<dbReference type="PANTHER" id="PTHR35791:SF1">
    <property type="entry name" value="UPF0754 MEMBRANE PROTEIN YHEB"/>
    <property type="match status" value="1"/>
</dbReference>
<dbReference type="AlphaFoldDB" id="A0A1I2J977"/>
<keyword evidence="1" id="KW-0812">Transmembrane</keyword>
<accession>A0A1I2J977</accession>
<dbReference type="EMBL" id="FOOC01000006">
    <property type="protein sequence ID" value="SFF50618.1"/>
    <property type="molecule type" value="Genomic_DNA"/>
</dbReference>
<feature type="transmembrane region" description="Helical" evidence="1">
    <location>
        <begin position="416"/>
        <end position="437"/>
    </location>
</feature>
<name>A0A1I2J977_9GAMM</name>
<proteinExistence type="predicted"/>
<feature type="transmembrane region" description="Helical" evidence="1">
    <location>
        <begin position="218"/>
        <end position="236"/>
    </location>
</feature>
<feature type="transmembrane region" description="Helical" evidence="1">
    <location>
        <begin position="242"/>
        <end position="262"/>
    </location>
</feature>
<dbReference type="PANTHER" id="PTHR35791">
    <property type="entry name" value="UPF0754 MEMBRANE PROTEIN YHEB"/>
    <property type="match status" value="1"/>
</dbReference>
<keyword evidence="1" id="KW-0472">Membrane</keyword>
<sequence>MGIPLSAPAKAAMTHERRCFVRQPPAPAMLDVAADPSIWKTLSIPVVAGFVGWSTNWLAVWMTFHPIEFVGIRPYLGWQGIIPSKARRMAGLAVQSILSKLISQREIIEVLDPRKLAAQVVESFDPLLEPWVDELMHEHYPVLWDNLPVFVRRQVYARVRAELPRRVDALMQDIALNIDHLLDLKPMVEDHLERNKALLNRIFLECGAREFRFLVRSGWWFGALFGVIQALQWHFFPVWWTLPLAGLIVGYATNWIALNLIFRPLEPVKIGPVTVQGLFLKRQKQVSEAFCRIVIEEIVTLPRLIDAMLNGTYKERSRALLRRHVKPLVDHVVGGLGGVTKLAVQTALGPSGFAQIKESVANKAQAEAQLPFEDRDFLRDRGAEMQQVIQSRMEKLPPAEFQDLLRPCFQEDELKLILVGAALGAAAGFMQLILIFAA</sequence>
<organism evidence="2 3">
    <name type="scientific">Fontimonas thermophila</name>
    <dbReference type="NCBI Taxonomy" id="1076937"/>
    <lineage>
        <taxon>Bacteria</taxon>
        <taxon>Pseudomonadati</taxon>
        <taxon>Pseudomonadota</taxon>
        <taxon>Gammaproteobacteria</taxon>
        <taxon>Nevskiales</taxon>
        <taxon>Nevskiaceae</taxon>
        <taxon>Fontimonas</taxon>
    </lineage>
</organism>
<keyword evidence="1" id="KW-1133">Transmembrane helix</keyword>
<dbReference type="Proteomes" id="UP000199771">
    <property type="component" value="Unassembled WGS sequence"/>
</dbReference>
<evidence type="ECO:0000313" key="2">
    <source>
        <dbReference type="EMBL" id="SFF50618.1"/>
    </source>
</evidence>
<keyword evidence="3" id="KW-1185">Reference proteome</keyword>
<evidence type="ECO:0000313" key="3">
    <source>
        <dbReference type="Proteomes" id="UP000199771"/>
    </source>
</evidence>
<evidence type="ECO:0008006" key="4">
    <source>
        <dbReference type="Google" id="ProtNLM"/>
    </source>
</evidence>
<reference evidence="2 3" key="1">
    <citation type="submission" date="2016-10" db="EMBL/GenBank/DDBJ databases">
        <authorList>
            <person name="de Groot N.N."/>
        </authorList>
    </citation>
    <scope>NUCLEOTIDE SEQUENCE [LARGE SCALE GENOMIC DNA]</scope>
    <source>
        <strain evidence="2 3">DSM 23609</strain>
    </source>
</reference>
<protein>
    <recommendedName>
        <fullName evidence="4">DUF445 domain-containing protein</fullName>
    </recommendedName>
</protein>